<dbReference type="OrthoDB" id="9802192at2"/>
<dbReference type="KEGG" id="gtl:EP073_10490"/>
<dbReference type="EMBL" id="CP035108">
    <property type="protein sequence ID" value="QAR33818.1"/>
    <property type="molecule type" value="Genomic_DNA"/>
</dbReference>
<organism evidence="3 4">
    <name type="scientific">Geovibrio thiophilus</name>
    <dbReference type="NCBI Taxonomy" id="139438"/>
    <lineage>
        <taxon>Bacteria</taxon>
        <taxon>Pseudomonadati</taxon>
        <taxon>Deferribacterota</taxon>
        <taxon>Deferribacteres</taxon>
        <taxon>Deferribacterales</taxon>
        <taxon>Geovibrionaceae</taxon>
        <taxon>Geovibrio</taxon>
    </lineage>
</organism>
<gene>
    <name evidence="3" type="ORF">EP073_10490</name>
</gene>
<feature type="signal peptide" evidence="2">
    <location>
        <begin position="1"/>
        <end position="20"/>
    </location>
</feature>
<evidence type="ECO:0000256" key="1">
    <source>
        <dbReference type="SAM" id="MobiDB-lite"/>
    </source>
</evidence>
<feature type="compositionally biased region" description="Gly residues" evidence="1">
    <location>
        <begin position="238"/>
        <end position="266"/>
    </location>
</feature>
<sequence>MKKLIFFIMLIFYGFSSAGASDVYDTLAQTAQNMRVEKSIAEKLAAETKKNGYSEESVRTLAGIVSAGKYGAPAKYAEKVLEGIAKKAPEKAVLRAVEQIRSRYETASRIARKTGISGSAEESVTDTIADAMTAGAGEQGLMKTAAVIAARKTDRDETAKASMMLYREMVRYGVSDLRASEIAEKSAQSLESGEIYRYRKHFMQQAAHADAESLAESMGHEMSGSGSHGSENSKHGGSSEGGSSGGGHDGGSGGGGGHGGNGKGGG</sequence>
<dbReference type="AlphaFoldDB" id="A0A410K0L4"/>
<dbReference type="Proteomes" id="UP000287502">
    <property type="component" value="Chromosome"/>
</dbReference>
<evidence type="ECO:0000313" key="4">
    <source>
        <dbReference type="Proteomes" id="UP000287502"/>
    </source>
</evidence>
<evidence type="ECO:0000313" key="3">
    <source>
        <dbReference type="EMBL" id="QAR33818.1"/>
    </source>
</evidence>
<evidence type="ECO:0000256" key="2">
    <source>
        <dbReference type="SAM" id="SignalP"/>
    </source>
</evidence>
<keyword evidence="2" id="KW-0732">Signal</keyword>
<keyword evidence="4" id="KW-1185">Reference proteome</keyword>
<feature type="chain" id="PRO_5019244051" evidence="2">
    <location>
        <begin position="21"/>
        <end position="266"/>
    </location>
</feature>
<reference evidence="3 4" key="1">
    <citation type="submission" date="2019-01" db="EMBL/GenBank/DDBJ databases">
        <title>Geovibrio thiophilus DSM 11263, complete genome.</title>
        <authorList>
            <person name="Spring S."/>
            <person name="Bunk B."/>
            <person name="Sproer C."/>
        </authorList>
    </citation>
    <scope>NUCLEOTIDE SEQUENCE [LARGE SCALE GENOMIC DNA]</scope>
    <source>
        <strain evidence="3 4">DSM 11263</strain>
    </source>
</reference>
<feature type="region of interest" description="Disordered" evidence="1">
    <location>
        <begin position="209"/>
        <end position="266"/>
    </location>
</feature>
<feature type="compositionally biased region" description="Low complexity" evidence="1">
    <location>
        <begin position="216"/>
        <end position="230"/>
    </location>
</feature>
<protein>
    <submittedName>
        <fullName evidence="3">Uncharacterized protein</fullName>
    </submittedName>
</protein>
<proteinExistence type="predicted"/>
<name>A0A410K0L4_9BACT</name>
<dbReference type="RefSeq" id="WP_128467103.1">
    <property type="nucleotide sequence ID" value="NZ_CP035108.1"/>
</dbReference>
<accession>A0A410K0L4</accession>